<dbReference type="AlphaFoldDB" id="A0A7X5YKB7"/>
<dbReference type="Gene3D" id="3.30.420.40">
    <property type="match status" value="2"/>
</dbReference>
<dbReference type="GO" id="GO:0140662">
    <property type="term" value="F:ATP-dependent protein folding chaperone"/>
    <property type="evidence" value="ECO:0007669"/>
    <property type="project" value="InterPro"/>
</dbReference>
<gene>
    <name evidence="5" type="ORF">GGQ87_001766</name>
</gene>
<reference evidence="5 6" key="1">
    <citation type="submission" date="2020-03" db="EMBL/GenBank/DDBJ databases">
        <title>Genomic Encyclopedia of Type Strains, Phase IV (KMG-IV): sequencing the most valuable type-strain genomes for metagenomic binning, comparative biology and taxonomic classification.</title>
        <authorList>
            <person name="Goeker M."/>
        </authorList>
    </citation>
    <scope>NUCLEOTIDE SEQUENCE [LARGE SCALE GENOMIC DNA]</scope>
    <source>
        <strain evidence="5 6">DSM 4736</strain>
    </source>
</reference>
<comment type="similarity">
    <text evidence="1 4">Belongs to the heat shock protein 70 family.</text>
</comment>
<name>A0A7X5YKB7_9CAUL</name>
<dbReference type="InterPro" id="IPR043129">
    <property type="entry name" value="ATPase_NBD"/>
</dbReference>
<dbReference type="PRINTS" id="PR00301">
    <property type="entry name" value="HEATSHOCK70"/>
</dbReference>
<keyword evidence="3 4" id="KW-0067">ATP-binding</keyword>
<dbReference type="SUPFAM" id="SSF100920">
    <property type="entry name" value="Heat shock protein 70kD (HSP70), peptide-binding domain"/>
    <property type="match status" value="1"/>
</dbReference>
<dbReference type="PROSITE" id="PS00297">
    <property type="entry name" value="HSP70_1"/>
    <property type="match status" value="1"/>
</dbReference>
<dbReference type="InterPro" id="IPR029047">
    <property type="entry name" value="HSP70_peptide-bd_sf"/>
</dbReference>
<dbReference type="EMBL" id="JAATJM010000001">
    <property type="protein sequence ID" value="NJC41508.1"/>
    <property type="molecule type" value="Genomic_DNA"/>
</dbReference>
<dbReference type="Pfam" id="PF00012">
    <property type="entry name" value="HSP70"/>
    <property type="match status" value="2"/>
</dbReference>
<dbReference type="InterPro" id="IPR013126">
    <property type="entry name" value="Hsp_70_fam"/>
</dbReference>
<evidence type="ECO:0000256" key="3">
    <source>
        <dbReference type="ARBA" id="ARBA00022840"/>
    </source>
</evidence>
<evidence type="ECO:0000313" key="5">
    <source>
        <dbReference type="EMBL" id="NJC41508.1"/>
    </source>
</evidence>
<comment type="caution">
    <text evidence="5">The sequence shown here is derived from an EMBL/GenBank/DDBJ whole genome shotgun (WGS) entry which is preliminary data.</text>
</comment>
<dbReference type="Proteomes" id="UP000587415">
    <property type="component" value="Unassembled WGS sequence"/>
</dbReference>
<dbReference type="PROSITE" id="PS01036">
    <property type="entry name" value="HSP70_3"/>
    <property type="match status" value="1"/>
</dbReference>
<evidence type="ECO:0000313" key="6">
    <source>
        <dbReference type="Proteomes" id="UP000587415"/>
    </source>
</evidence>
<evidence type="ECO:0000256" key="1">
    <source>
        <dbReference type="ARBA" id="ARBA00007381"/>
    </source>
</evidence>
<keyword evidence="2 4" id="KW-0547">Nucleotide-binding</keyword>
<sequence>MIIGIDLGTTNSAVGIFRDGKAELIPNSLGHVLTPSAVSFDESSGELMVGLAARERQSTHPELTATAFKRYMGSSRITKLGKRSFTAEELSALVLARLKADAEAFLGEPVTEAVITVPAYFNDKQRKATRRAGELAGLKVERLLNEPTAAALAYGIHELGDASRFLVFDLGGGTFDVSVLEIFEGIIEVRSSTGDNRLGGEDFNDVLSEEFRRTAGKDVSDKDRSDPLLRERIRAAAERARRTLSEHPSATMSVIWKDKALERQVTTEDFEVLCQGLLTRLRDPVLRSLRDANLRAEDLSEIILVGGSTRMPIVRRAITRMFGRFPANAVNPDEAVAVGAAVQAGLKARDVALKEVVMTDVCPYSLGVGASETDAAGRSIGIAFSPIIERNTVIPASRVQYYQNASANQRIVDIPIYQGESRNVADNILLGKIEVPIPPGPAGSVHIEIRFSYDINGLLEVDVHIPKTGEKRELVVADEAVMADADFEKRRLALAALKQHPRDADANKAAMARANRCYEESLGDQRAFIADQIREFEIVLDRQDPRDIEHARAQLTQVLDRFEGETWL</sequence>
<dbReference type="Gene3D" id="2.60.34.10">
    <property type="entry name" value="Substrate Binding Domain Of DNAk, Chain A, domain 1"/>
    <property type="match status" value="1"/>
</dbReference>
<dbReference type="FunFam" id="3.30.420.40:FF:000144">
    <property type="entry name" value="Molecular chaperone HscC"/>
    <property type="match status" value="1"/>
</dbReference>
<dbReference type="PANTHER" id="PTHR19375">
    <property type="entry name" value="HEAT SHOCK PROTEIN 70KDA"/>
    <property type="match status" value="1"/>
</dbReference>
<dbReference type="GO" id="GO:0005524">
    <property type="term" value="F:ATP binding"/>
    <property type="evidence" value="ECO:0007669"/>
    <property type="project" value="UniProtKB-KW"/>
</dbReference>
<dbReference type="InterPro" id="IPR018181">
    <property type="entry name" value="Heat_shock_70_CS"/>
</dbReference>
<evidence type="ECO:0000256" key="2">
    <source>
        <dbReference type="ARBA" id="ARBA00022741"/>
    </source>
</evidence>
<organism evidence="5 6">
    <name type="scientific">Brevundimonas alba</name>
    <dbReference type="NCBI Taxonomy" id="74314"/>
    <lineage>
        <taxon>Bacteria</taxon>
        <taxon>Pseudomonadati</taxon>
        <taxon>Pseudomonadota</taxon>
        <taxon>Alphaproteobacteria</taxon>
        <taxon>Caulobacterales</taxon>
        <taxon>Caulobacteraceae</taxon>
        <taxon>Brevundimonas</taxon>
    </lineage>
</organism>
<dbReference type="PROSITE" id="PS00329">
    <property type="entry name" value="HSP70_2"/>
    <property type="match status" value="1"/>
</dbReference>
<dbReference type="Gene3D" id="3.90.640.10">
    <property type="entry name" value="Actin, Chain A, domain 4"/>
    <property type="match status" value="1"/>
</dbReference>
<protein>
    <submittedName>
        <fullName evidence="5">Molecular chaperone HscC</fullName>
    </submittedName>
</protein>
<proteinExistence type="inferred from homology"/>
<dbReference type="RefSeq" id="WP_168046676.1">
    <property type="nucleotide sequence ID" value="NZ_JAATJM010000001.1"/>
</dbReference>
<accession>A0A7X5YKB7</accession>
<evidence type="ECO:0000256" key="4">
    <source>
        <dbReference type="RuleBase" id="RU003322"/>
    </source>
</evidence>
<keyword evidence="6" id="KW-1185">Reference proteome</keyword>
<dbReference type="SUPFAM" id="SSF53067">
    <property type="entry name" value="Actin-like ATPase domain"/>
    <property type="match status" value="2"/>
</dbReference>